<dbReference type="RefSeq" id="WP_119305435.1">
    <property type="nucleotide sequence ID" value="NZ_AP014608.1"/>
</dbReference>
<accession>A0A224AJW7</accession>
<evidence type="ECO:0000256" key="4">
    <source>
        <dbReference type="ARBA" id="ARBA00011270"/>
    </source>
</evidence>
<evidence type="ECO:0000256" key="6">
    <source>
        <dbReference type="ARBA" id="ARBA00022822"/>
    </source>
</evidence>
<keyword evidence="6 11" id="KW-0822">Tryptophan biosynthesis</keyword>
<dbReference type="PIRSF" id="PIRSF001413">
    <property type="entry name" value="Trp_syn_beta"/>
    <property type="match status" value="1"/>
</dbReference>
<evidence type="ECO:0000256" key="8">
    <source>
        <dbReference type="ARBA" id="ARBA00023141"/>
    </source>
</evidence>
<comment type="cofactor">
    <cofactor evidence="1 11">
        <name>pyridoxal 5'-phosphate</name>
        <dbReference type="ChEBI" id="CHEBI:597326"/>
    </cofactor>
</comment>
<dbReference type="SUPFAM" id="SSF53686">
    <property type="entry name" value="Tryptophan synthase beta subunit-like PLP-dependent enzymes"/>
    <property type="match status" value="1"/>
</dbReference>
<dbReference type="Gene3D" id="3.40.50.1100">
    <property type="match status" value="2"/>
</dbReference>
<evidence type="ECO:0000259" key="12">
    <source>
        <dbReference type="Pfam" id="PF00291"/>
    </source>
</evidence>
<keyword evidence="14" id="KW-1185">Reference proteome</keyword>
<comment type="function">
    <text evidence="11">The beta subunit is responsible for the synthesis of L-tryptophan from indole and L-serine.</text>
</comment>
<evidence type="ECO:0000256" key="10">
    <source>
        <dbReference type="ARBA" id="ARBA00049047"/>
    </source>
</evidence>
<evidence type="ECO:0000256" key="3">
    <source>
        <dbReference type="ARBA" id="ARBA00009982"/>
    </source>
</evidence>
<comment type="subunit">
    <text evidence="4 11">Tetramer of two alpha and two beta chains.</text>
</comment>
<organism evidence="13 14">
    <name type="scientific">Blattabacterium cuenoti STAT</name>
    <dbReference type="NCBI Taxonomy" id="1457030"/>
    <lineage>
        <taxon>Bacteria</taxon>
        <taxon>Pseudomonadati</taxon>
        <taxon>Bacteroidota</taxon>
        <taxon>Flavobacteriia</taxon>
        <taxon>Flavobacteriales</taxon>
        <taxon>Blattabacteriaceae</taxon>
        <taxon>Blattabacterium</taxon>
    </lineage>
</organism>
<reference evidence="13 14" key="1">
    <citation type="submission" date="2014-06" db="EMBL/GenBank/DDBJ databases">
        <title>Genome sequence of the intracellular symbiont Blattabacterium cuenoti, strain STAT from the wood feeding cockroach Salganea taiwanensis taiwanensis.</title>
        <authorList>
            <person name="Kinjo Y."/>
            <person name="Ohkuma M."/>
            <person name="Tokuda G."/>
        </authorList>
    </citation>
    <scope>NUCLEOTIDE SEQUENCE [LARGE SCALE GENOMIC DNA]</scope>
    <source>
        <strain evidence="13 14">STAT</strain>
    </source>
</reference>
<evidence type="ECO:0000256" key="5">
    <source>
        <dbReference type="ARBA" id="ARBA00022605"/>
    </source>
</evidence>
<keyword evidence="8 11" id="KW-0057">Aromatic amino acid biosynthesis</keyword>
<comment type="similarity">
    <text evidence="3 11">Belongs to the TrpB family.</text>
</comment>
<dbReference type="OrthoDB" id="9766131at2"/>
<dbReference type="PANTHER" id="PTHR48077">
    <property type="entry name" value="TRYPTOPHAN SYNTHASE-RELATED"/>
    <property type="match status" value="1"/>
</dbReference>
<dbReference type="GO" id="GO:0004834">
    <property type="term" value="F:tryptophan synthase activity"/>
    <property type="evidence" value="ECO:0007669"/>
    <property type="project" value="UniProtKB-UniRule"/>
</dbReference>
<dbReference type="EC" id="4.2.1.20" evidence="11"/>
<comment type="pathway">
    <text evidence="2 11">Amino-acid biosynthesis; L-tryptophan biosynthesis; L-tryptophan from chorismate: step 5/5.</text>
</comment>
<dbReference type="AlphaFoldDB" id="A0A224AJW7"/>
<feature type="modified residue" description="N6-(pyridoxal phosphate)lysine" evidence="11">
    <location>
        <position position="89"/>
    </location>
</feature>
<feature type="domain" description="Tryptophan synthase beta chain-like PALP" evidence="12">
    <location>
        <begin position="56"/>
        <end position="377"/>
    </location>
</feature>
<evidence type="ECO:0000313" key="13">
    <source>
        <dbReference type="EMBL" id="BBA17154.1"/>
    </source>
</evidence>
<dbReference type="PANTHER" id="PTHR48077:SF3">
    <property type="entry name" value="TRYPTOPHAN SYNTHASE"/>
    <property type="match status" value="1"/>
</dbReference>
<dbReference type="InterPro" id="IPR001926">
    <property type="entry name" value="TrpB-like_PALP"/>
</dbReference>
<keyword evidence="9 11" id="KW-0456">Lyase</keyword>
<dbReference type="InterPro" id="IPR006653">
    <property type="entry name" value="Trp_synth_b_CS"/>
</dbReference>
<dbReference type="NCBIfam" id="TIGR00263">
    <property type="entry name" value="trpB"/>
    <property type="match status" value="1"/>
</dbReference>
<gene>
    <name evidence="11" type="primary">trpB</name>
    <name evidence="13" type="ORF">STAT_219</name>
</gene>
<dbReference type="InterPro" id="IPR023026">
    <property type="entry name" value="Trp_synth_beta/beta-like"/>
</dbReference>
<dbReference type="Pfam" id="PF00291">
    <property type="entry name" value="PALP"/>
    <property type="match status" value="1"/>
</dbReference>
<dbReference type="CDD" id="cd06446">
    <property type="entry name" value="Trp-synth_B"/>
    <property type="match status" value="1"/>
</dbReference>
<evidence type="ECO:0000313" key="14">
    <source>
        <dbReference type="Proteomes" id="UP000263619"/>
    </source>
</evidence>
<keyword evidence="7 11" id="KW-0663">Pyridoxal phosphate</keyword>
<dbReference type="HAMAP" id="MF_00133">
    <property type="entry name" value="Trp_synth_beta"/>
    <property type="match status" value="1"/>
</dbReference>
<dbReference type="GO" id="GO:0005737">
    <property type="term" value="C:cytoplasm"/>
    <property type="evidence" value="ECO:0007669"/>
    <property type="project" value="TreeGrafter"/>
</dbReference>
<keyword evidence="5 11" id="KW-0028">Amino-acid biosynthesis</keyword>
<dbReference type="FunFam" id="3.40.50.1100:FF:000004">
    <property type="entry name" value="Tryptophan synthase beta chain"/>
    <property type="match status" value="1"/>
</dbReference>
<dbReference type="InterPro" id="IPR006654">
    <property type="entry name" value="Trp_synth_beta"/>
</dbReference>
<dbReference type="InterPro" id="IPR036052">
    <property type="entry name" value="TrpB-like_PALP_sf"/>
</dbReference>
<dbReference type="Proteomes" id="UP000263619">
    <property type="component" value="Chromosome"/>
</dbReference>
<name>A0A224AJW7_9FLAO</name>
<dbReference type="EMBL" id="AP014608">
    <property type="protein sequence ID" value="BBA17154.1"/>
    <property type="molecule type" value="Genomic_DNA"/>
</dbReference>
<dbReference type="UniPathway" id="UPA00035">
    <property type="reaction ID" value="UER00044"/>
</dbReference>
<evidence type="ECO:0000256" key="11">
    <source>
        <dbReference type="HAMAP-Rule" id="MF_00133"/>
    </source>
</evidence>
<dbReference type="FunFam" id="3.40.50.1100:FF:000001">
    <property type="entry name" value="Tryptophan synthase beta chain"/>
    <property type="match status" value="1"/>
</dbReference>
<evidence type="ECO:0000256" key="9">
    <source>
        <dbReference type="ARBA" id="ARBA00023239"/>
    </source>
</evidence>
<proteinExistence type="inferred from homology"/>
<protein>
    <recommendedName>
        <fullName evidence="11">Tryptophan synthase beta chain</fullName>
        <ecNumber evidence="11">4.2.1.20</ecNumber>
    </recommendedName>
</protein>
<comment type="catalytic activity">
    <reaction evidence="10 11">
        <text>(1S,2R)-1-C-(indol-3-yl)glycerol 3-phosphate + L-serine = D-glyceraldehyde 3-phosphate + L-tryptophan + H2O</text>
        <dbReference type="Rhea" id="RHEA:10532"/>
        <dbReference type="ChEBI" id="CHEBI:15377"/>
        <dbReference type="ChEBI" id="CHEBI:33384"/>
        <dbReference type="ChEBI" id="CHEBI:57912"/>
        <dbReference type="ChEBI" id="CHEBI:58866"/>
        <dbReference type="ChEBI" id="CHEBI:59776"/>
        <dbReference type="EC" id="4.2.1.20"/>
    </reaction>
</comment>
<evidence type="ECO:0000256" key="1">
    <source>
        <dbReference type="ARBA" id="ARBA00001933"/>
    </source>
</evidence>
<evidence type="ECO:0000256" key="7">
    <source>
        <dbReference type="ARBA" id="ARBA00022898"/>
    </source>
</evidence>
<evidence type="ECO:0000256" key="2">
    <source>
        <dbReference type="ARBA" id="ARBA00004733"/>
    </source>
</evidence>
<dbReference type="PROSITE" id="PS00168">
    <property type="entry name" value="TRP_SYNTHASE_BETA"/>
    <property type="match status" value="1"/>
</dbReference>
<sequence length="400" mass="44461">MKLSVDKNGFYGEFGGAFIPEMLHDNITELQCKYKSIITSYEYQKLYKKLLKNYVGRPTPLFFCEKYSNQYNAKIYLKREDLNHTGSHKINNAIGQVLLAKKLGKRKIIAETGAGQHGVATATICALMHLECIIFMGEIDMQRQYSNVIRMKILGAEVIPVISGNKTLKDAVNESIRYWINHPDSYYLIGSTVGPHPYPQMVADIQSIISEEIKMQLEKIEGSSSPNYVIACIGGGSNAAGSFYHFLDDDSVKLLAVEASGLGIKTKNTAASIHCGSKGILHGSMTFILQNKEGQILPAYSISPGLDYPGVGPMFSHLYIKKRVRFLHSTDEEALQAGYELTRSEGIIPALESAHALAALKKIKFCEKDIVVITLSGRGDKDINIYDKFFIKFSNYESNT</sequence>